<protein>
    <submittedName>
        <fullName evidence="3">Maltooligosyl trehalose trehalohydrolase</fullName>
    </submittedName>
</protein>
<keyword evidence="4" id="KW-1185">Reference proteome</keyword>
<evidence type="ECO:0000313" key="4">
    <source>
        <dbReference type="Proteomes" id="UP000010729"/>
    </source>
</evidence>
<keyword evidence="3" id="KW-0378">Hydrolase</keyword>
<dbReference type="GO" id="GO:0005975">
    <property type="term" value="P:carbohydrate metabolic process"/>
    <property type="evidence" value="ECO:0007669"/>
    <property type="project" value="InterPro"/>
</dbReference>
<accession>N1UYZ2</accession>
<reference evidence="3 4" key="1">
    <citation type="journal article" date="2013" name="Genome Announc.">
        <title>Draft Genome Sequence of Arthrobacter crystallopoietes Strain BAB-32, Revealing Genes for Bioremediation.</title>
        <authorList>
            <person name="Joshi M.N."/>
            <person name="Pandit A.S."/>
            <person name="Sharma A."/>
            <person name="Pandya R.V."/>
            <person name="Desai S.M."/>
            <person name="Saxena A.K."/>
            <person name="Bagatharia S.B."/>
        </authorList>
    </citation>
    <scope>NUCLEOTIDE SEQUENCE [LARGE SCALE GENOMIC DNA]</scope>
    <source>
        <strain evidence="3 4">BAB-32</strain>
    </source>
</reference>
<dbReference type="CDD" id="cd02853">
    <property type="entry name" value="E_set_MTHase_like_N"/>
    <property type="match status" value="1"/>
</dbReference>
<proteinExistence type="predicted"/>
<name>N1UYZ2_9MICC</name>
<feature type="domain" description="Glycoside hydrolase family 13 N-terminal" evidence="2">
    <location>
        <begin position="3"/>
        <end position="56"/>
    </location>
</feature>
<dbReference type="InterPro" id="IPR004193">
    <property type="entry name" value="Glyco_hydro_13_N"/>
</dbReference>
<dbReference type="EMBL" id="ANPE02000208">
    <property type="protein sequence ID" value="EMY33009.1"/>
    <property type="molecule type" value="Genomic_DNA"/>
</dbReference>
<evidence type="ECO:0000313" key="3">
    <source>
        <dbReference type="EMBL" id="EMY33009.1"/>
    </source>
</evidence>
<evidence type="ECO:0000259" key="2">
    <source>
        <dbReference type="Pfam" id="PF02922"/>
    </source>
</evidence>
<comment type="caution">
    <text evidence="3">The sequence shown here is derived from an EMBL/GenBank/DDBJ whole genome shotgun (WGS) entry which is preliminary data.</text>
</comment>
<dbReference type="Pfam" id="PF02922">
    <property type="entry name" value="CBM_48"/>
    <property type="match status" value="1"/>
</dbReference>
<dbReference type="GO" id="GO:0004553">
    <property type="term" value="F:hydrolase activity, hydrolyzing O-glycosyl compounds"/>
    <property type="evidence" value="ECO:0007669"/>
    <property type="project" value="InterPro"/>
</dbReference>
<feature type="compositionally biased region" description="Basic and acidic residues" evidence="1">
    <location>
        <begin position="52"/>
        <end position="69"/>
    </location>
</feature>
<sequence length="76" mass="8067">MSRFDVWAPKAGSVGLTADGQDFAMERADGGWWRLPAGAAVPGGEVDYGYRIDGAEKPLPDPRSRRQPDGVHGAVA</sequence>
<organism evidence="3 4">
    <name type="scientific">Arthrobacter crystallopoietes BAB-32</name>
    <dbReference type="NCBI Taxonomy" id="1246476"/>
    <lineage>
        <taxon>Bacteria</taxon>
        <taxon>Bacillati</taxon>
        <taxon>Actinomycetota</taxon>
        <taxon>Actinomycetes</taxon>
        <taxon>Micrococcales</taxon>
        <taxon>Micrococcaceae</taxon>
        <taxon>Crystallibacter</taxon>
    </lineage>
</organism>
<dbReference type="Gene3D" id="2.60.40.10">
    <property type="entry name" value="Immunoglobulins"/>
    <property type="match status" value="1"/>
</dbReference>
<evidence type="ECO:0000256" key="1">
    <source>
        <dbReference type="SAM" id="MobiDB-lite"/>
    </source>
</evidence>
<gene>
    <name evidence="3" type="ORF">D477_017152</name>
</gene>
<dbReference type="AlphaFoldDB" id="N1UYZ2"/>
<dbReference type="InterPro" id="IPR014756">
    <property type="entry name" value="Ig_E-set"/>
</dbReference>
<dbReference type="InterPro" id="IPR013783">
    <property type="entry name" value="Ig-like_fold"/>
</dbReference>
<dbReference type="Proteomes" id="UP000010729">
    <property type="component" value="Unassembled WGS sequence"/>
</dbReference>
<dbReference type="SUPFAM" id="SSF81296">
    <property type="entry name" value="E set domains"/>
    <property type="match status" value="1"/>
</dbReference>
<feature type="region of interest" description="Disordered" evidence="1">
    <location>
        <begin position="52"/>
        <end position="76"/>
    </location>
</feature>
<feature type="non-terminal residue" evidence="3">
    <location>
        <position position="76"/>
    </location>
</feature>